<dbReference type="RefSeq" id="WP_207857530.1">
    <property type="nucleotide sequence ID" value="NZ_JAFREP010000004.1"/>
</dbReference>
<evidence type="ECO:0000259" key="1">
    <source>
        <dbReference type="PROSITE" id="PS51464"/>
    </source>
</evidence>
<name>A0A8J7U476_9BACT</name>
<dbReference type="PANTHER" id="PTHR30390:SF7">
    <property type="entry name" value="PHOSPHOHEPTOSE ISOMERASE"/>
    <property type="match status" value="1"/>
</dbReference>
<dbReference type="InterPro" id="IPR035461">
    <property type="entry name" value="GmhA/DiaA"/>
</dbReference>
<comment type="caution">
    <text evidence="2">The sequence shown here is derived from an EMBL/GenBank/DDBJ whole genome shotgun (WGS) entry which is preliminary data.</text>
</comment>
<gene>
    <name evidence="2" type="ORF">J3U88_05915</name>
</gene>
<proteinExistence type="predicted"/>
<sequence>MNTQTLPSFAEKALAFQQIVSSVAFRDHGGETLATSLGFDRANAMLHAVGAAGGTVYVIGNGGSAAIAAHIVNDLVNVGGLRATVLHDAALMTCMANDYGYDQAYARMISTWARPEDLLIAISSSGNSANIRNAVAQMKQNGGAALTLSGFKPGNPLRGLGDLNLWLDSGDYGMVEVGHLFLLHHMADRLRVEKETP</sequence>
<dbReference type="GO" id="GO:1901135">
    <property type="term" value="P:carbohydrate derivative metabolic process"/>
    <property type="evidence" value="ECO:0007669"/>
    <property type="project" value="InterPro"/>
</dbReference>
<dbReference type="PANTHER" id="PTHR30390">
    <property type="entry name" value="SEDOHEPTULOSE 7-PHOSPHATE ISOMERASE / DNAA INITIATOR-ASSOCIATING FACTOR FOR REPLICATION INITIATION"/>
    <property type="match status" value="1"/>
</dbReference>
<dbReference type="Proteomes" id="UP000664417">
    <property type="component" value="Unassembled WGS sequence"/>
</dbReference>
<dbReference type="EMBL" id="JAFREP010000004">
    <property type="protein sequence ID" value="MBO1317991.1"/>
    <property type="molecule type" value="Genomic_DNA"/>
</dbReference>
<protein>
    <submittedName>
        <fullName evidence="2">SIS domain-containing protein</fullName>
    </submittedName>
</protein>
<dbReference type="SUPFAM" id="SSF53697">
    <property type="entry name" value="SIS domain"/>
    <property type="match status" value="1"/>
</dbReference>
<evidence type="ECO:0000313" key="2">
    <source>
        <dbReference type="EMBL" id="MBO1317991.1"/>
    </source>
</evidence>
<feature type="domain" description="SIS" evidence="1">
    <location>
        <begin position="45"/>
        <end position="197"/>
    </location>
</feature>
<dbReference type="AlphaFoldDB" id="A0A8J7U476"/>
<accession>A0A8J7U476</accession>
<keyword evidence="3" id="KW-1185">Reference proteome</keyword>
<dbReference type="GO" id="GO:0097367">
    <property type="term" value="F:carbohydrate derivative binding"/>
    <property type="evidence" value="ECO:0007669"/>
    <property type="project" value="InterPro"/>
</dbReference>
<reference evidence="2" key="1">
    <citation type="submission" date="2021-03" db="EMBL/GenBank/DDBJ databases">
        <authorList>
            <person name="Wang G."/>
        </authorList>
    </citation>
    <scope>NUCLEOTIDE SEQUENCE</scope>
    <source>
        <strain evidence="2">KCTC 12899</strain>
    </source>
</reference>
<dbReference type="PROSITE" id="PS51464">
    <property type="entry name" value="SIS"/>
    <property type="match status" value="1"/>
</dbReference>
<dbReference type="InterPro" id="IPR050099">
    <property type="entry name" value="SIS_GmhA/DiaA_subfam"/>
</dbReference>
<dbReference type="InterPro" id="IPR001347">
    <property type="entry name" value="SIS_dom"/>
</dbReference>
<organism evidence="2 3">
    <name type="scientific">Acanthopleuribacter pedis</name>
    <dbReference type="NCBI Taxonomy" id="442870"/>
    <lineage>
        <taxon>Bacteria</taxon>
        <taxon>Pseudomonadati</taxon>
        <taxon>Acidobacteriota</taxon>
        <taxon>Holophagae</taxon>
        <taxon>Acanthopleuribacterales</taxon>
        <taxon>Acanthopleuribacteraceae</taxon>
        <taxon>Acanthopleuribacter</taxon>
    </lineage>
</organism>
<evidence type="ECO:0000313" key="3">
    <source>
        <dbReference type="Proteomes" id="UP000664417"/>
    </source>
</evidence>
<dbReference type="Pfam" id="PF13580">
    <property type="entry name" value="SIS_2"/>
    <property type="match status" value="1"/>
</dbReference>
<dbReference type="CDD" id="cd05006">
    <property type="entry name" value="SIS_GmhA"/>
    <property type="match status" value="1"/>
</dbReference>
<dbReference type="InterPro" id="IPR046348">
    <property type="entry name" value="SIS_dom_sf"/>
</dbReference>
<dbReference type="Gene3D" id="3.40.50.10490">
    <property type="entry name" value="Glucose-6-phosphate isomerase like protein, domain 1"/>
    <property type="match status" value="1"/>
</dbReference>